<comment type="caution">
    <text evidence="1">The sequence shown here is derived from an EMBL/GenBank/DDBJ whole genome shotgun (WGS) entry which is preliminary data.</text>
</comment>
<dbReference type="PANTHER" id="PTHR15907">
    <property type="entry name" value="DUF614 FAMILY PROTEIN-RELATED"/>
    <property type="match status" value="1"/>
</dbReference>
<keyword evidence="2" id="KW-1185">Reference proteome</keyword>
<organism evidence="1 2">
    <name type="scientific">Artemisia annua</name>
    <name type="common">Sweet wormwood</name>
    <dbReference type="NCBI Taxonomy" id="35608"/>
    <lineage>
        <taxon>Eukaryota</taxon>
        <taxon>Viridiplantae</taxon>
        <taxon>Streptophyta</taxon>
        <taxon>Embryophyta</taxon>
        <taxon>Tracheophyta</taxon>
        <taxon>Spermatophyta</taxon>
        <taxon>Magnoliopsida</taxon>
        <taxon>eudicotyledons</taxon>
        <taxon>Gunneridae</taxon>
        <taxon>Pentapetalae</taxon>
        <taxon>asterids</taxon>
        <taxon>campanulids</taxon>
        <taxon>Asterales</taxon>
        <taxon>Asteraceae</taxon>
        <taxon>Asteroideae</taxon>
        <taxon>Anthemideae</taxon>
        <taxon>Artemisiinae</taxon>
        <taxon>Artemisia</taxon>
    </lineage>
</organism>
<dbReference type="STRING" id="35608.A0A2U1NAP5"/>
<protein>
    <submittedName>
        <fullName evidence="1">PLAC8 motif-containing protein</fullName>
    </submittedName>
</protein>
<gene>
    <name evidence="1" type="ORF">CTI12_AA289970</name>
</gene>
<reference evidence="1 2" key="1">
    <citation type="journal article" date="2018" name="Mol. Plant">
        <title>The genome of Artemisia annua provides insight into the evolution of Asteraceae family and artemisinin biosynthesis.</title>
        <authorList>
            <person name="Shen Q."/>
            <person name="Zhang L."/>
            <person name="Liao Z."/>
            <person name="Wang S."/>
            <person name="Yan T."/>
            <person name="Shi P."/>
            <person name="Liu M."/>
            <person name="Fu X."/>
            <person name="Pan Q."/>
            <person name="Wang Y."/>
            <person name="Lv Z."/>
            <person name="Lu X."/>
            <person name="Zhang F."/>
            <person name="Jiang W."/>
            <person name="Ma Y."/>
            <person name="Chen M."/>
            <person name="Hao X."/>
            <person name="Li L."/>
            <person name="Tang Y."/>
            <person name="Lv G."/>
            <person name="Zhou Y."/>
            <person name="Sun X."/>
            <person name="Brodelius P.E."/>
            <person name="Rose J.K.C."/>
            <person name="Tang K."/>
        </authorList>
    </citation>
    <scope>NUCLEOTIDE SEQUENCE [LARGE SCALE GENOMIC DNA]</scope>
    <source>
        <strain evidence="2">cv. Huhao1</strain>
        <tissue evidence="1">Leaf</tissue>
    </source>
</reference>
<dbReference type="AlphaFoldDB" id="A0A2U1NAP5"/>
<dbReference type="InterPro" id="IPR006461">
    <property type="entry name" value="PLAC_motif_containing"/>
</dbReference>
<dbReference type="Proteomes" id="UP000245207">
    <property type="component" value="Unassembled WGS sequence"/>
</dbReference>
<dbReference type="OrthoDB" id="1045822at2759"/>
<accession>A0A2U1NAP5</accession>
<sequence length="287" mass="33488">MLREQPCNDVFVHCCCEMCALCQEYRELKNRGFEPSLGWEGNLVMQNHGVVMPPVGPGEMKRYALYGASLDTHQLHLSSNWSSILRELHLLKAKGMDFLSYGRIRVENGMDTRFWLDNWIGDKPLYAKVLTSTLLCVLSMCALCQEYRELKNRGFEPSLGWEGNLVMQNHGVVMPPVGPGEMKRYALYGASLDTHQLHLSSNWSSILRELHLLKAKGMDFLSYGRIRVENGMDTRFWLDNWIGDKPLYAKSVMRRICKWWDVEWQPWVSFQDWISWLEPYHFLRQSS</sequence>
<proteinExistence type="predicted"/>
<name>A0A2U1NAP5_ARTAN</name>
<evidence type="ECO:0000313" key="1">
    <source>
        <dbReference type="EMBL" id="PWA70573.1"/>
    </source>
</evidence>
<dbReference type="EMBL" id="PKPP01003217">
    <property type="protein sequence ID" value="PWA70573.1"/>
    <property type="molecule type" value="Genomic_DNA"/>
</dbReference>
<evidence type="ECO:0000313" key="2">
    <source>
        <dbReference type="Proteomes" id="UP000245207"/>
    </source>
</evidence>